<dbReference type="EMBL" id="CM047747">
    <property type="protein sequence ID" value="KAJ0018151.1"/>
    <property type="molecule type" value="Genomic_DNA"/>
</dbReference>
<comment type="caution">
    <text evidence="1">The sequence shown here is derived from an EMBL/GenBank/DDBJ whole genome shotgun (WGS) entry which is preliminary data.</text>
</comment>
<accession>A0ACC0XLV3</accession>
<reference evidence="2" key="1">
    <citation type="journal article" date="2023" name="G3 (Bethesda)">
        <title>Genome assembly and association tests identify interacting loci associated with vigor, precocity, and sex in interspecific pistachio rootstocks.</title>
        <authorList>
            <person name="Palmer W."/>
            <person name="Jacygrad E."/>
            <person name="Sagayaradj S."/>
            <person name="Cavanaugh K."/>
            <person name="Han R."/>
            <person name="Bertier L."/>
            <person name="Beede B."/>
            <person name="Kafkas S."/>
            <person name="Golino D."/>
            <person name="Preece J."/>
            <person name="Michelmore R."/>
        </authorList>
    </citation>
    <scope>NUCLEOTIDE SEQUENCE [LARGE SCALE GENOMIC DNA]</scope>
</reference>
<gene>
    <name evidence="1" type="ORF">Pint_11962</name>
</gene>
<sequence length="398" mass="45322">MFFLLKYFPLLYIYSCVIVEFVINSFAAPSHLKEIQETKSTHRIVLDLVRRLCEKITEDPDDYERVSSILKRPLLLAAELGVCEVVEEIINAFPDAIWFTNEKNHNVFHLAVMNRREKVLQLIYDLRGRKHLLLLSEDVDKNNILHLAGKLAPKNQLNLIPSAALQMQRELQWFKEVEGMVQPDYKEEKNYNGETPGMVFTEEHKVLVKEGEKWMKDAATSCSVAAALVATVVFAAAITVPGDYNGKGQPIFQRLPPFTVFGISDAFSLFSSVAAIIMFLSVLTARYAEDDFYHSLPNRLILGLVMLFLSLTSLMVAFCSTIYLVFCEQREQWVLILVFASALLPISLFVYSQYPLLRDVFNSTYRPGIFGKQSIDEEKKCDRAREPNTVVEVEVVTG</sequence>
<organism evidence="1 2">
    <name type="scientific">Pistacia integerrima</name>
    <dbReference type="NCBI Taxonomy" id="434235"/>
    <lineage>
        <taxon>Eukaryota</taxon>
        <taxon>Viridiplantae</taxon>
        <taxon>Streptophyta</taxon>
        <taxon>Embryophyta</taxon>
        <taxon>Tracheophyta</taxon>
        <taxon>Spermatophyta</taxon>
        <taxon>Magnoliopsida</taxon>
        <taxon>eudicotyledons</taxon>
        <taxon>Gunneridae</taxon>
        <taxon>Pentapetalae</taxon>
        <taxon>rosids</taxon>
        <taxon>malvids</taxon>
        <taxon>Sapindales</taxon>
        <taxon>Anacardiaceae</taxon>
        <taxon>Pistacia</taxon>
    </lineage>
</organism>
<name>A0ACC0XLV3_9ROSI</name>
<dbReference type="Proteomes" id="UP001163603">
    <property type="component" value="Chromosome 12"/>
</dbReference>
<evidence type="ECO:0000313" key="1">
    <source>
        <dbReference type="EMBL" id="KAJ0018151.1"/>
    </source>
</evidence>
<evidence type="ECO:0000313" key="2">
    <source>
        <dbReference type="Proteomes" id="UP001163603"/>
    </source>
</evidence>
<keyword evidence="2" id="KW-1185">Reference proteome</keyword>
<proteinExistence type="predicted"/>
<protein>
    <submittedName>
        <fullName evidence="1">Uncharacterized protein</fullName>
    </submittedName>
</protein>